<name>A0AAN6P1Z3_9PEZI</name>
<comment type="caution">
    <text evidence="2">The sequence shown here is derived from an EMBL/GenBank/DDBJ whole genome shotgun (WGS) entry which is preliminary data.</text>
</comment>
<evidence type="ECO:0000313" key="2">
    <source>
        <dbReference type="EMBL" id="KAK3955034.1"/>
    </source>
</evidence>
<gene>
    <name evidence="2" type="ORF">QBC32DRAFT_60647</name>
</gene>
<feature type="region of interest" description="Disordered" evidence="1">
    <location>
        <begin position="1"/>
        <end position="175"/>
    </location>
</feature>
<feature type="compositionally biased region" description="Basic and acidic residues" evidence="1">
    <location>
        <begin position="1"/>
        <end position="16"/>
    </location>
</feature>
<organism evidence="2 3">
    <name type="scientific">Pseudoneurospora amorphoporcata</name>
    <dbReference type="NCBI Taxonomy" id="241081"/>
    <lineage>
        <taxon>Eukaryota</taxon>
        <taxon>Fungi</taxon>
        <taxon>Dikarya</taxon>
        <taxon>Ascomycota</taxon>
        <taxon>Pezizomycotina</taxon>
        <taxon>Sordariomycetes</taxon>
        <taxon>Sordariomycetidae</taxon>
        <taxon>Sordariales</taxon>
        <taxon>Sordariaceae</taxon>
        <taxon>Pseudoneurospora</taxon>
    </lineage>
</organism>
<reference evidence="2" key="1">
    <citation type="journal article" date="2023" name="Mol. Phylogenet. Evol.">
        <title>Genome-scale phylogeny and comparative genomics of the fungal order Sordariales.</title>
        <authorList>
            <person name="Hensen N."/>
            <person name="Bonometti L."/>
            <person name="Westerberg I."/>
            <person name="Brannstrom I.O."/>
            <person name="Guillou S."/>
            <person name="Cros-Aarteil S."/>
            <person name="Calhoun S."/>
            <person name="Haridas S."/>
            <person name="Kuo A."/>
            <person name="Mondo S."/>
            <person name="Pangilinan J."/>
            <person name="Riley R."/>
            <person name="LaButti K."/>
            <person name="Andreopoulos B."/>
            <person name="Lipzen A."/>
            <person name="Chen C."/>
            <person name="Yan M."/>
            <person name="Daum C."/>
            <person name="Ng V."/>
            <person name="Clum A."/>
            <person name="Steindorff A."/>
            <person name="Ohm R.A."/>
            <person name="Martin F."/>
            <person name="Silar P."/>
            <person name="Natvig D.O."/>
            <person name="Lalanne C."/>
            <person name="Gautier V."/>
            <person name="Ament-Velasquez S.L."/>
            <person name="Kruys A."/>
            <person name="Hutchinson M.I."/>
            <person name="Powell A.J."/>
            <person name="Barry K."/>
            <person name="Miller A.N."/>
            <person name="Grigoriev I.V."/>
            <person name="Debuchy R."/>
            <person name="Gladieux P."/>
            <person name="Hiltunen Thoren M."/>
            <person name="Johannesson H."/>
        </authorList>
    </citation>
    <scope>NUCLEOTIDE SEQUENCE</scope>
    <source>
        <strain evidence="2">CBS 626.80</strain>
    </source>
</reference>
<protein>
    <submittedName>
        <fullName evidence="2">Uncharacterized protein</fullName>
    </submittedName>
</protein>
<dbReference type="AlphaFoldDB" id="A0AAN6P1Z3"/>
<evidence type="ECO:0000256" key="1">
    <source>
        <dbReference type="SAM" id="MobiDB-lite"/>
    </source>
</evidence>
<sequence>MAKKVTSEKVPPKHEGVGAVPSDSLAADSIRSGGAFAQGNPSASAGDSASQNPGVKPPGSGHQSHPTSQQKHENPEQGGKAPTYVLPVVDLTDQSGPHGRNIKEGGFAGSGTEGGSMPEPGSKRDPGRVALKDMLASTASAGKTGAGKGSEEEVSTKPAETGQKGFGALGGDTEA</sequence>
<feature type="compositionally biased region" description="Basic and acidic residues" evidence="1">
    <location>
        <begin position="121"/>
        <end position="131"/>
    </location>
</feature>
<dbReference type="EMBL" id="MU859081">
    <property type="protein sequence ID" value="KAK3955034.1"/>
    <property type="molecule type" value="Genomic_DNA"/>
</dbReference>
<feature type="compositionally biased region" description="Gly residues" evidence="1">
    <location>
        <begin position="164"/>
        <end position="175"/>
    </location>
</feature>
<feature type="compositionally biased region" description="Polar residues" evidence="1">
    <location>
        <begin position="39"/>
        <end position="53"/>
    </location>
</feature>
<keyword evidence="3" id="KW-1185">Reference proteome</keyword>
<accession>A0AAN6P1Z3</accession>
<dbReference type="Proteomes" id="UP001303222">
    <property type="component" value="Unassembled WGS sequence"/>
</dbReference>
<reference evidence="2" key="2">
    <citation type="submission" date="2023-06" db="EMBL/GenBank/DDBJ databases">
        <authorList>
            <consortium name="Lawrence Berkeley National Laboratory"/>
            <person name="Mondo S.J."/>
            <person name="Hensen N."/>
            <person name="Bonometti L."/>
            <person name="Westerberg I."/>
            <person name="Brannstrom I.O."/>
            <person name="Guillou S."/>
            <person name="Cros-Aarteil S."/>
            <person name="Calhoun S."/>
            <person name="Haridas S."/>
            <person name="Kuo A."/>
            <person name="Pangilinan J."/>
            <person name="Riley R."/>
            <person name="Labutti K."/>
            <person name="Andreopoulos B."/>
            <person name="Lipzen A."/>
            <person name="Chen C."/>
            <person name="Yanf M."/>
            <person name="Daum C."/>
            <person name="Ng V."/>
            <person name="Clum A."/>
            <person name="Steindorff A."/>
            <person name="Ohm R."/>
            <person name="Martin F."/>
            <person name="Silar P."/>
            <person name="Natvig D."/>
            <person name="Lalanne C."/>
            <person name="Gautier V."/>
            <person name="Ament-Velasquez S.L."/>
            <person name="Kruys A."/>
            <person name="Hutchinson M.I."/>
            <person name="Powell A.J."/>
            <person name="Barry K."/>
            <person name="Miller A.N."/>
            <person name="Grigoriev I.V."/>
            <person name="Debuchy R."/>
            <person name="Gladieux P."/>
            <person name="Thoren M.H."/>
            <person name="Johannesson H."/>
        </authorList>
    </citation>
    <scope>NUCLEOTIDE SEQUENCE</scope>
    <source>
        <strain evidence="2">CBS 626.80</strain>
    </source>
</reference>
<proteinExistence type="predicted"/>
<evidence type="ECO:0000313" key="3">
    <source>
        <dbReference type="Proteomes" id="UP001303222"/>
    </source>
</evidence>